<evidence type="ECO:0000256" key="5">
    <source>
        <dbReference type="SAM" id="Phobius"/>
    </source>
</evidence>
<reference evidence="6 7" key="1">
    <citation type="submission" date="2024-01" db="EMBL/GenBank/DDBJ databases">
        <title>Genome mining of biosynthetic gene clusters to explore secondary metabolites of Streptomyces sp.</title>
        <authorList>
            <person name="Baig A."/>
            <person name="Ajitkumar Shintre N."/>
            <person name="Kumar H."/>
            <person name="Anbarasu A."/>
            <person name="Ramaiah S."/>
        </authorList>
    </citation>
    <scope>NUCLEOTIDE SEQUENCE [LARGE SCALE GENOMIC DNA]</scope>
    <source>
        <strain evidence="6 7">A57</strain>
    </source>
</reference>
<feature type="transmembrane region" description="Helical" evidence="5">
    <location>
        <begin position="6"/>
        <end position="24"/>
    </location>
</feature>
<feature type="transmembrane region" description="Helical" evidence="5">
    <location>
        <begin position="102"/>
        <end position="119"/>
    </location>
</feature>
<evidence type="ECO:0000256" key="2">
    <source>
        <dbReference type="ARBA" id="ARBA00022692"/>
    </source>
</evidence>
<keyword evidence="7" id="KW-1185">Reference proteome</keyword>
<accession>A0ABV5EEN7</accession>
<keyword evidence="4 5" id="KW-0472">Membrane</keyword>
<dbReference type="Pfam" id="PF13564">
    <property type="entry name" value="DoxX_2"/>
    <property type="match status" value="1"/>
</dbReference>
<dbReference type="RefSeq" id="WP_376733951.1">
    <property type="nucleotide sequence ID" value="NZ_JAYMRP010000019.1"/>
</dbReference>
<gene>
    <name evidence="6" type="ORF">VSS16_21745</name>
</gene>
<evidence type="ECO:0000313" key="6">
    <source>
        <dbReference type="EMBL" id="MFB8775329.1"/>
    </source>
</evidence>
<comment type="caution">
    <text evidence="6">The sequence shown here is derived from an EMBL/GenBank/DDBJ whole genome shotgun (WGS) entry which is preliminary data.</text>
</comment>
<evidence type="ECO:0000256" key="1">
    <source>
        <dbReference type="ARBA" id="ARBA00004141"/>
    </source>
</evidence>
<name>A0ABV5EEN7_9ACTN</name>
<protein>
    <submittedName>
        <fullName evidence="6">DoxX family protein</fullName>
    </submittedName>
</protein>
<keyword evidence="2 5" id="KW-0812">Transmembrane</keyword>
<evidence type="ECO:0000256" key="4">
    <source>
        <dbReference type="ARBA" id="ARBA00023136"/>
    </source>
</evidence>
<evidence type="ECO:0000313" key="7">
    <source>
        <dbReference type="Proteomes" id="UP001585080"/>
    </source>
</evidence>
<feature type="transmembrane region" description="Helical" evidence="5">
    <location>
        <begin position="68"/>
        <end position="90"/>
    </location>
</feature>
<dbReference type="EMBL" id="JAYMRP010000019">
    <property type="protein sequence ID" value="MFB8775329.1"/>
    <property type="molecule type" value="Genomic_DNA"/>
</dbReference>
<dbReference type="Proteomes" id="UP001585080">
    <property type="component" value="Unassembled WGS sequence"/>
</dbReference>
<evidence type="ECO:0000256" key="3">
    <source>
        <dbReference type="ARBA" id="ARBA00022989"/>
    </source>
</evidence>
<keyword evidence="3 5" id="KW-1133">Transmembrane helix</keyword>
<organism evidence="6 7">
    <name type="scientific">Streptomyces broussonetiae</name>
    <dbReference type="NCBI Taxonomy" id="2686304"/>
    <lineage>
        <taxon>Bacteria</taxon>
        <taxon>Bacillati</taxon>
        <taxon>Actinomycetota</taxon>
        <taxon>Actinomycetes</taxon>
        <taxon>Kitasatosporales</taxon>
        <taxon>Streptomycetaceae</taxon>
        <taxon>Streptomyces</taxon>
    </lineage>
</organism>
<feature type="transmembrane region" description="Helical" evidence="5">
    <location>
        <begin position="45"/>
        <end position="62"/>
    </location>
</feature>
<proteinExistence type="predicted"/>
<comment type="subcellular location">
    <subcellularLocation>
        <location evidence="1">Membrane</location>
        <topology evidence="1">Multi-pass membrane protein</topology>
    </subcellularLocation>
</comment>
<dbReference type="InterPro" id="IPR032808">
    <property type="entry name" value="DoxX"/>
</dbReference>
<sequence length="120" mass="12412">MTVAYWIVVSLLGLFYLYSGTKKATQTRDQLAPMMAWVDSVPMPLVRLIGALELLGVAGLLLPPLTGVAPGLAVAAAAGFAVLQVLAAGLHLSRGEAKQTGLNWTLTAVAGVAVWLATAL</sequence>